<dbReference type="InterPro" id="IPR027032">
    <property type="entry name" value="Twinkle-like"/>
</dbReference>
<evidence type="ECO:0000256" key="1">
    <source>
        <dbReference type="SAM" id="MobiDB-lite"/>
    </source>
</evidence>
<dbReference type="SUPFAM" id="SSF56731">
    <property type="entry name" value="DNA primase core"/>
    <property type="match status" value="1"/>
</dbReference>
<name>A0ABS4SEV7_9PROT</name>
<dbReference type="InterPro" id="IPR034154">
    <property type="entry name" value="TOPRIM_DnaG/twinkle"/>
</dbReference>
<keyword evidence="3" id="KW-0378">Hydrolase</keyword>
<sequence length="607" mass="67862">MTDLIAKLAEHGIRPMRGQSFREGTDSYTLCPNCSPHRKPGNRNKPVLSVKLDLDGGAVWHCNHCDWSGNVPAMRSGRDGAPVYEHRPKPAPRPARQAPPPEQRQRPASMMEFFEKRGIAADVVEEMGVYLTRMKFPQDFHLGGDPIDWSKVPDTPCIAFPYTFEGTITNHKYRDAGKRFCQDPKTLRTLYNIDQAAQDVLIWVEGEMDVLACLTAGYRSVVSLPDGAPGKVRDEDDPRRETDKRYEAIANCADHISSVAKHIIATDGDGPGDALAEELARRLGKEKCWRVRWPAGSKDSNEVLMSAGADELRRVIEAAVPYPLEDLYDLEPGALLRLRRSPKAAVYSTGWVNVDEFLKVPSDGRLFVVTGIPNMGKSEWVDALIVNTCLELGWHAAICSPENNPVELHAAKIAEKWAGLPFADHGQMIPPMSDTLLQRAEDWIAQHVTFIRSDVPGRPMTVDWILDRASKSVLRRGSRWLVVDPWNRLERNRGDGQTETEFVAESLSKMAAWGSAHSCNVILVAHPKQLQRDPRENKIRVPGGYDISGSANFYNIPDFGITIHRPDMESTNVEVHVWKVRFKSHGKKGMSVLSWDKNSGRYAPEAA</sequence>
<dbReference type="CDD" id="cd01029">
    <property type="entry name" value="TOPRIM_primases"/>
    <property type="match status" value="1"/>
</dbReference>
<gene>
    <name evidence="3" type="ORF">J2851_000769</name>
</gene>
<feature type="compositionally biased region" description="Pro residues" evidence="1">
    <location>
        <begin position="91"/>
        <end position="102"/>
    </location>
</feature>
<proteinExistence type="predicted"/>
<dbReference type="EMBL" id="JAGINP010000002">
    <property type="protein sequence ID" value="MBP2291027.1"/>
    <property type="molecule type" value="Genomic_DNA"/>
</dbReference>
<dbReference type="Proteomes" id="UP000781958">
    <property type="component" value="Unassembled WGS sequence"/>
</dbReference>
<comment type="caution">
    <text evidence="3">The sequence shown here is derived from an EMBL/GenBank/DDBJ whole genome shotgun (WGS) entry which is preliminary data.</text>
</comment>
<feature type="domain" description="SF4 helicase" evidence="2">
    <location>
        <begin position="340"/>
        <end position="607"/>
    </location>
</feature>
<dbReference type="PANTHER" id="PTHR12873">
    <property type="entry name" value="T7-LIKE MITOCHONDRIAL DNA HELICASE"/>
    <property type="match status" value="1"/>
</dbReference>
<dbReference type="SUPFAM" id="SSF52540">
    <property type="entry name" value="P-loop containing nucleoside triphosphate hydrolases"/>
    <property type="match status" value="1"/>
</dbReference>
<keyword evidence="4" id="KW-1185">Reference proteome</keyword>
<reference evidence="3 4" key="1">
    <citation type="submission" date="2021-03" db="EMBL/GenBank/DDBJ databases">
        <title>Genomic Encyclopedia of Type Strains, Phase III (KMG-III): the genomes of soil and plant-associated and newly described type strains.</title>
        <authorList>
            <person name="Whitman W."/>
        </authorList>
    </citation>
    <scope>NUCLEOTIDE SEQUENCE [LARGE SCALE GENOMIC DNA]</scope>
    <source>
        <strain evidence="3 4">IMMIB AFH-6</strain>
    </source>
</reference>
<dbReference type="Pfam" id="PF03796">
    <property type="entry name" value="DnaB_C"/>
    <property type="match status" value="1"/>
</dbReference>
<dbReference type="EC" id="3.6.4.12" evidence="3"/>
<evidence type="ECO:0000313" key="4">
    <source>
        <dbReference type="Proteomes" id="UP000781958"/>
    </source>
</evidence>
<dbReference type="InterPro" id="IPR007694">
    <property type="entry name" value="DNA_helicase_DnaB-like_C"/>
</dbReference>
<evidence type="ECO:0000259" key="2">
    <source>
        <dbReference type="PROSITE" id="PS51199"/>
    </source>
</evidence>
<dbReference type="GO" id="GO:0003678">
    <property type="term" value="F:DNA helicase activity"/>
    <property type="evidence" value="ECO:0007669"/>
    <property type="project" value="UniProtKB-EC"/>
</dbReference>
<organism evidence="3 4">
    <name type="scientific">Azospirillum rugosum</name>
    <dbReference type="NCBI Taxonomy" id="416170"/>
    <lineage>
        <taxon>Bacteria</taxon>
        <taxon>Pseudomonadati</taxon>
        <taxon>Pseudomonadota</taxon>
        <taxon>Alphaproteobacteria</taxon>
        <taxon>Rhodospirillales</taxon>
        <taxon>Azospirillaceae</taxon>
        <taxon>Azospirillum</taxon>
    </lineage>
</organism>
<dbReference type="RefSeq" id="WP_209764243.1">
    <property type="nucleotide sequence ID" value="NZ_JAGINP010000002.1"/>
</dbReference>
<protein>
    <submittedName>
        <fullName evidence="3">Twinkle protein</fullName>
        <ecNumber evidence="3">3.6.4.12</ecNumber>
    </submittedName>
</protein>
<evidence type="ECO:0000313" key="3">
    <source>
        <dbReference type="EMBL" id="MBP2291027.1"/>
    </source>
</evidence>
<dbReference type="InterPro" id="IPR006171">
    <property type="entry name" value="TOPRIM_dom"/>
</dbReference>
<dbReference type="InterPro" id="IPR027417">
    <property type="entry name" value="P-loop_NTPase"/>
</dbReference>
<accession>A0ABS4SEV7</accession>
<dbReference type="PROSITE" id="PS51199">
    <property type="entry name" value="SF4_HELICASE"/>
    <property type="match status" value="1"/>
</dbReference>
<feature type="region of interest" description="Disordered" evidence="1">
    <location>
        <begin position="78"/>
        <end position="107"/>
    </location>
</feature>
<dbReference type="GO" id="GO:0016787">
    <property type="term" value="F:hydrolase activity"/>
    <property type="evidence" value="ECO:0007669"/>
    <property type="project" value="UniProtKB-KW"/>
</dbReference>
<dbReference type="PANTHER" id="PTHR12873:SF0">
    <property type="entry name" value="TWINKLE MTDNA HELICASE"/>
    <property type="match status" value="1"/>
</dbReference>
<dbReference type="Gene3D" id="3.40.50.300">
    <property type="entry name" value="P-loop containing nucleotide triphosphate hydrolases"/>
    <property type="match status" value="1"/>
</dbReference>
<dbReference type="Gene3D" id="3.40.1360.10">
    <property type="match status" value="1"/>
</dbReference>
<dbReference type="Pfam" id="PF13662">
    <property type="entry name" value="Toprim_4"/>
    <property type="match status" value="1"/>
</dbReference>